<feature type="compositionally biased region" description="Low complexity" evidence="1">
    <location>
        <begin position="70"/>
        <end position="81"/>
    </location>
</feature>
<evidence type="ECO:0000256" key="1">
    <source>
        <dbReference type="SAM" id="MobiDB-lite"/>
    </source>
</evidence>
<feature type="region of interest" description="Disordered" evidence="1">
    <location>
        <begin position="46"/>
        <end position="115"/>
    </location>
</feature>
<accession>A0A1I8B2R5</accession>
<keyword evidence="2" id="KW-1185">Reference proteome</keyword>
<organism evidence="2 3">
    <name type="scientific">Meloidogyne hapla</name>
    <name type="common">Root-knot nematode worm</name>
    <dbReference type="NCBI Taxonomy" id="6305"/>
    <lineage>
        <taxon>Eukaryota</taxon>
        <taxon>Metazoa</taxon>
        <taxon>Ecdysozoa</taxon>
        <taxon>Nematoda</taxon>
        <taxon>Chromadorea</taxon>
        <taxon>Rhabditida</taxon>
        <taxon>Tylenchina</taxon>
        <taxon>Tylenchomorpha</taxon>
        <taxon>Tylenchoidea</taxon>
        <taxon>Meloidogynidae</taxon>
        <taxon>Meloidogyninae</taxon>
        <taxon>Meloidogyne</taxon>
    </lineage>
</organism>
<feature type="compositionally biased region" description="Basic and acidic residues" evidence="1">
    <location>
        <begin position="149"/>
        <end position="158"/>
    </location>
</feature>
<feature type="compositionally biased region" description="Acidic residues" evidence="1">
    <location>
        <begin position="288"/>
        <end position="301"/>
    </location>
</feature>
<feature type="region of interest" description="Disordered" evidence="1">
    <location>
        <begin position="235"/>
        <end position="311"/>
    </location>
</feature>
<evidence type="ECO:0000313" key="3">
    <source>
        <dbReference type="WBParaSite" id="MhA1_Contig127.frz3.gene35"/>
    </source>
</evidence>
<dbReference type="Proteomes" id="UP000095281">
    <property type="component" value="Unplaced"/>
</dbReference>
<sequence length="311" mass="33931">MIVLPKLPQRSAINGKLRQHQSQVILSGNNNQKIQQNGVSIWRTTSGNSPSAFPSQVGNNNKTANAVWHNNNSQANSTNNNEQINGGKSNDVHPTSEHSPSSIVPSSTTTENGPATKVCLRDKKRQREQRLKLGASVGAAFGGGGISRESSKTERDRWRCSSTTLLDEVYKDLSKSIPTIDDLSALHSSKPSSICGGSLGHSKNAFAGPSSSSSTSEGHGARSGAKRIFSFVKRGGHDKSSLDRTTASDWRKSVSLAQIPQSRSMEMEQNNSLKSSNRNKSQYRLEVEEPEEPEEFDENEREELRDGTRQV</sequence>
<feature type="compositionally biased region" description="Basic and acidic residues" evidence="1">
    <location>
        <begin position="302"/>
        <end position="311"/>
    </location>
</feature>
<evidence type="ECO:0000313" key="2">
    <source>
        <dbReference type="Proteomes" id="UP000095281"/>
    </source>
</evidence>
<name>A0A1I8B2R5_MELHA</name>
<dbReference type="AlphaFoldDB" id="A0A1I8B2R5"/>
<feature type="compositionally biased region" description="Polar residues" evidence="1">
    <location>
        <begin position="46"/>
        <end position="64"/>
    </location>
</feature>
<dbReference type="WBParaSite" id="MhA1_Contig127.frz3.gene35">
    <property type="protein sequence ID" value="MhA1_Contig127.frz3.gene35"/>
    <property type="gene ID" value="MhA1_Contig127.frz3.gene35"/>
</dbReference>
<feature type="compositionally biased region" description="Polar residues" evidence="1">
    <location>
        <begin position="255"/>
        <end position="269"/>
    </location>
</feature>
<proteinExistence type="predicted"/>
<protein>
    <submittedName>
        <fullName evidence="3">Uncharacterized protein</fullName>
    </submittedName>
</protein>
<reference evidence="3" key="1">
    <citation type="submission" date="2016-11" db="UniProtKB">
        <authorList>
            <consortium name="WormBaseParasite"/>
        </authorList>
    </citation>
    <scope>IDENTIFICATION</scope>
</reference>
<feature type="compositionally biased region" description="Low complexity" evidence="1">
    <location>
        <begin position="270"/>
        <end position="280"/>
    </location>
</feature>
<feature type="region of interest" description="Disordered" evidence="1">
    <location>
        <begin position="138"/>
        <end position="158"/>
    </location>
</feature>
<feature type="compositionally biased region" description="Low complexity" evidence="1">
    <location>
        <begin position="97"/>
        <end position="111"/>
    </location>
</feature>